<feature type="domain" description="UBX" evidence="3">
    <location>
        <begin position="268"/>
        <end position="333"/>
    </location>
</feature>
<evidence type="ECO:0000256" key="1">
    <source>
        <dbReference type="ARBA" id="ARBA00023054"/>
    </source>
</evidence>
<gene>
    <name evidence="4" type="ORF">BLNAU_12665</name>
</gene>
<comment type="caution">
    <text evidence="4">The sequence shown here is derived from an EMBL/GenBank/DDBJ whole genome shotgun (WGS) entry which is preliminary data.</text>
</comment>
<protein>
    <submittedName>
        <fullName evidence="4">FAS-associated factor 1</fullName>
    </submittedName>
</protein>
<dbReference type="SUPFAM" id="SSF54236">
    <property type="entry name" value="Ubiquitin-like"/>
    <property type="match status" value="1"/>
</dbReference>
<keyword evidence="5" id="KW-1185">Reference proteome</keyword>
<dbReference type="Gene3D" id="3.40.30.10">
    <property type="entry name" value="Glutaredoxin"/>
    <property type="match status" value="1"/>
</dbReference>
<dbReference type="Pfam" id="PF00789">
    <property type="entry name" value="UBX"/>
    <property type="match status" value="1"/>
</dbReference>
<sequence>MSNSQNANNSRPVPENTVTLDKFSTFIEYFCAPKTTPVFFDGTSSQAIRQGFQERKAVLFYLHCDEHQKTDEFCLDVLCNDNFRSFVNQNFVLWGGCVSRTARVKPTTSFFSFFAKRLRNTNSEANHLSFDLNASSFPFLALIEPSQTKPTILATYVGPYEPNTLMYSIRKTIEKRQAKNLRQHEMRAHLDENVLIREEQDREYEESLRRDREREERERAERERQEAEERAAHDVQREIEEREMERETARQVLINVSRTSVPVEPAPSDAGIVRVIFKFPSGERKQRLFRQTESVRDVLNYVQGEGLLLTEHRICTQFPRKVLHSPNSSEITDGAGQMKLDQFDRSGQVLVIEKMEKED</sequence>
<dbReference type="SUPFAM" id="SSF52833">
    <property type="entry name" value="Thioredoxin-like"/>
    <property type="match status" value="1"/>
</dbReference>
<dbReference type="InterPro" id="IPR001012">
    <property type="entry name" value="UBX_dom"/>
</dbReference>
<evidence type="ECO:0000313" key="4">
    <source>
        <dbReference type="EMBL" id="KAK2952403.1"/>
    </source>
</evidence>
<accession>A0ABQ9XJ02</accession>
<evidence type="ECO:0000256" key="2">
    <source>
        <dbReference type="SAM" id="MobiDB-lite"/>
    </source>
</evidence>
<proteinExistence type="predicted"/>
<evidence type="ECO:0000313" key="5">
    <source>
        <dbReference type="Proteomes" id="UP001281761"/>
    </source>
</evidence>
<dbReference type="Pfam" id="PF21021">
    <property type="entry name" value="FAF1"/>
    <property type="match status" value="1"/>
</dbReference>
<dbReference type="Gene3D" id="3.10.20.90">
    <property type="entry name" value="Phosphatidylinositol 3-kinase Catalytic Subunit, Chain A, domain 1"/>
    <property type="match status" value="1"/>
</dbReference>
<dbReference type="EMBL" id="JARBJD010000104">
    <property type="protein sequence ID" value="KAK2952403.1"/>
    <property type="molecule type" value="Genomic_DNA"/>
</dbReference>
<dbReference type="InterPro" id="IPR006577">
    <property type="entry name" value="UAS"/>
</dbReference>
<name>A0ABQ9XJ02_9EUKA</name>
<dbReference type="InterPro" id="IPR029071">
    <property type="entry name" value="Ubiquitin-like_domsf"/>
</dbReference>
<evidence type="ECO:0000259" key="3">
    <source>
        <dbReference type="PROSITE" id="PS50033"/>
    </source>
</evidence>
<dbReference type="InterPro" id="IPR049483">
    <property type="entry name" value="FAF1_2-like_UAS"/>
</dbReference>
<dbReference type="PANTHER" id="PTHR23322">
    <property type="entry name" value="FAS-ASSOCIATED PROTEIN"/>
    <property type="match status" value="1"/>
</dbReference>
<dbReference type="InterPro" id="IPR050730">
    <property type="entry name" value="UBX_domain-protein"/>
</dbReference>
<dbReference type="InterPro" id="IPR036249">
    <property type="entry name" value="Thioredoxin-like_sf"/>
</dbReference>
<dbReference type="PANTHER" id="PTHR23322:SF1">
    <property type="entry name" value="FAS-ASSOCIATED FACTOR 2"/>
    <property type="match status" value="1"/>
</dbReference>
<organism evidence="4 5">
    <name type="scientific">Blattamonas nauphoetae</name>
    <dbReference type="NCBI Taxonomy" id="2049346"/>
    <lineage>
        <taxon>Eukaryota</taxon>
        <taxon>Metamonada</taxon>
        <taxon>Preaxostyla</taxon>
        <taxon>Oxymonadida</taxon>
        <taxon>Blattamonas</taxon>
    </lineage>
</organism>
<dbReference type="Proteomes" id="UP001281761">
    <property type="component" value="Unassembled WGS sequence"/>
</dbReference>
<dbReference type="SMART" id="SM00594">
    <property type="entry name" value="UAS"/>
    <property type="match status" value="1"/>
</dbReference>
<reference evidence="4 5" key="1">
    <citation type="journal article" date="2022" name="bioRxiv">
        <title>Genomics of Preaxostyla Flagellates Illuminates Evolutionary Transitions and the Path Towards Mitochondrial Loss.</title>
        <authorList>
            <person name="Novak L.V.F."/>
            <person name="Treitli S.C."/>
            <person name="Pyrih J."/>
            <person name="Halakuc P."/>
            <person name="Pipaliya S.V."/>
            <person name="Vacek V."/>
            <person name="Brzon O."/>
            <person name="Soukal P."/>
            <person name="Eme L."/>
            <person name="Dacks J.B."/>
            <person name="Karnkowska A."/>
            <person name="Elias M."/>
            <person name="Hampl V."/>
        </authorList>
    </citation>
    <scope>NUCLEOTIDE SEQUENCE [LARGE SCALE GENOMIC DNA]</scope>
    <source>
        <strain evidence="4">NAU3</strain>
        <tissue evidence="4">Gut</tissue>
    </source>
</reference>
<keyword evidence="1" id="KW-0175">Coiled coil</keyword>
<feature type="region of interest" description="Disordered" evidence="2">
    <location>
        <begin position="201"/>
        <end position="234"/>
    </location>
</feature>
<dbReference type="PROSITE" id="PS50033">
    <property type="entry name" value="UBX"/>
    <property type="match status" value="1"/>
</dbReference>